<feature type="region of interest" description="Disordered" evidence="1">
    <location>
        <begin position="27"/>
        <end position="56"/>
    </location>
</feature>
<dbReference type="Gene3D" id="2.130.10.10">
    <property type="entry name" value="YVTN repeat-like/Quinoprotein amine dehydrogenase"/>
    <property type="match status" value="1"/>
</dbReference>
<dbReference type="Proteomes" id="UP000534186">
    <property type="component" value="Unassembled WGS sequence"/>
</dbReference>
<feature type="region of interest" description="Disordered" evidence="1">
    <location>
        <begin position="178"/>
        <end position="199"/>
    </location>
</feature>
<comment type="caution">
    <text evidence="2">The sequence shown here is derived from an EMBL/GenBank/DDBJ whole genome shotgun (WGS) entry which is preliminary data.</text>
</comment>
<protein>
    <recommendedName>
        <fullName evidence="4">Exo-alpha-sialidase</fullName>
    </recommendedName>
</protein>
<gene>
    <name evidence="2" type="ORF">HDF12_002472</name>
</gene>
<dbReference type="EMBL" id="JACCCV010000001">
    <property type="protein sequence ID" value="NYF52107.1"/>
    <property type="molecule type" value="Genomic_DNA"/>
</dbReference>
<sequence length="430" mass="46602">MAHRHTSRVARSGRGLFLMLALPLTGTGQTSPPQTPAPNHGVVTSSSPANSGSDTDSCFVHRVTSLPGSHRFASDFIEAIASDPDPDASDPDVIWGLTADLSSEVPAQQRAMYISKSTDGGATWTQIARVDSRYFDARIGEGLRNGFIVSPGGAYFVITTQRGAFQVFPRPDTSDTLVKPIAGPRVPDSPPKTPITKKAGDPIRANVVQITADGKHLLIGYGYFDLEPQLLRYHKDNDGSWIEDGPIAHLPTDMDLLSIQFDDPKRLDPGFLYLGTGDQVYLLNLHSEKWSRIEGVGPDSAIHGMSVVGGLHLAACWGVYNPSGPGTVRRVTNARFLLHRTTDETGSNVRAYSIEVDPSKPNREVVTSLTGVYTSQDNGESWRRLNDLPEEEFRSAHFNSDGTILVSGIAGTFLANPFSDACSPHLKIRQ</sequence>
<organism evidence="2 3">
    <name type="scientific">Tunturiibacter lichenicola</name>
    <dbReference type="NCBI Taxonomy" id="2051959"/>
    <lineage>
        <taxon>Bacteria</taxon>
        <taxon>Pseudomonadati</taxon>
        <taxon>Acidobacteriota</taxon>
        <taxon>Terriglobia</taxon>
        <taxon>Terriglobales</taxon>
        <taxon>Acidobacteriaceae</taxon>
        <taxon>Tunturiibacter</taxon>
    </lineage>
</organism>
<name>A0A7Y9T3B6_9BACT</name>
<evidence type="ECO:0008006" key="4">
    <source>
        <dbReference type="Google" id="ProtNLM"/>
    </source>
</evidence>
<proteinExistence type="predicted"/>
<feature type="compositionally biased region" description="Polar residues" evidence="1">
    <location>
        <begin position="42"/>
        <end position="56"/>
    </location>
</feature>
<accession>A0A7Y9T3B6</accession>
<dbReference type="AlphaFoldDB" id="A0A7Y9T3B6"/>
<reference evidence="2 3" key="1">
    <citation type="submission" date="2020-07" db="EMBL/GenBank/DDBJ databases">
        <title>Genomic Encyclopedia of Type Strains, Phase IV (KMG-V): Genome sequencing to study the core and pangenomes of soil and plant-associated prokaryotes.</title>
        <authorList>
            <person name="Whitman W."/>
        </authorList>
    </citation>
    <scope>NUCLEOTIDE SEQUENCE [LARGE SCALE GENOMIC DNA]</scope>
    <source>
        <strain evidence="2 3">M8UP30</strain>
    </source>
</reference>
<evidence type="ECO:0000313" key="3">
    <source>
        <dbReference type="Proteomes" id="UP000534186"/>
    </source>
</evidence>
<evidence type="ECO:0000313" key="2">
    <source>
        <dbReference type="EMBL" id="NYF52107.1"/>
    </source>
</evidence>
<evidence type="ECO:0000256" key="1">
    <source>
        <dbReference type="SAM" id="MobiDB-lite"/>
    </source>
</evidence>
<dbReference type="SUPFAM" id="SSF110296">
    <property type="entry name" value="Oligoxyloglucan reducing end-specific cellobiohydrolase"/>
    <property type="match status" value="1"/>
</dbReference>
<dbReference type="InterPro" id="IPR015943">
    <property type="entry name" value="WD40/YVTN_repeat-like_dom_sf"/>
</dbReference>